<gene>
    <name evidence="3" type="ORF">IL334_003189</name>
</gene>
<evidence type="ECO:0000256" key="1">
    <source>
        <dbReference type="SAM" id="MobiDB-lite"/>
    </source>
</evidence>
<sequence length="427" mass="47541">MSDKGKGKAIVPITLDTDSDDDFFIAKRRPVFRNTTTPPRSPSPPRRSEPNSEEDDSPDSQHKKRTRRAPNKKPALELPSWTRNTSHDNKKNGANGRKRGGSSQARASTEDRAETIVIDDSGDEAGPSGKSNLNIRRRVQLTPPPEMTEETRASLAKMVEEHLGENEDNPVEVDDQSSSSPEKGDGEKVNITIRMQAPPEKKKSAAPAAIKEYQKARTLTLYRSGPMARGIATLAERIQKRYEDLILVYNGDRIYPSVTPAQLGIINKAEMMGYEKEYWVRLEKERRAALDGLSDDETPNADNDGEIRPLTPQSVRPTTSINGVAPLSPPSRPSSTSNTQSQTQGGQQEETVKFKLSSKFGEYPMRAPKSMKVATILKYFCTKNGKSKDDAEKMWIVFDGDKLDKEMKIGDTDVEDGDMLEVRMNDM</sequence>
<feature type="compositionally biased region" description="Basic residues" evidence="1">
    <location>
        <begin position="62"/>
        <end position="71"/>
    </location>
</feature>
<dbReference type="Gene3D" id="3.10.20.90">
    <property type="entry name" value="Phosphatidylinositol 3-kinase Catalytic Subunit, Chain A, domain 1"/>
    <property type="match status" value="2"/>
</dbReference>
<reference evidence="3 4" key="1">
    <citation type="submission" date="2024-01" db="EMBL/GenBank/DDBJ databases">
        <title>Comparative genomics of Cryptococcus and Kwoniella reveals pathogenesis evolution and contrasting modes of karyotype evolution via chromosome fusion or intercentromeric recombination.</title>
        <authorList>
            <person name="Coelho M.A."/>
            <person name="David-Palma M."/>
            <person name="Shea T."/>
            <person name="Bowers K."/>
            <person name="McGinley-Smith S."/>
            <person name="Mohammad A.W."/>
            <person name="Gnirke A."/>
            <person name="Yurkov A.M."/>
            <person name="Nowrousian M."/>
            <person name="Sun S."/>
            <person name="Cuomo C.A."/>
            <person name="Heitman J."/>
        </authorList>
    </citation>
    <scope>NUCLEOTIDE SEQUENCE [LARGE SCALE GENOMIC DNA]</scope>
    <source>
        <strain evidence="3">CBS 11374</strain>
    </source>
</reference>
<name>A0ABZ1CWU9_9TREE</name>
<dbReference type="InterPro" id="IPR029071">
    <property type="entry name" value="Ubiquitin-like_domsf"/>
</dbReference>
<dbReference type="RefSeq" id="XP_062790976.1">
    <property type="nucleotide sequence ID" value="XM_062934925.1"/>
</dbReference>
<feature type="compositionally biased region" description="Polar residues" evidence="1">
    <location>
        <begin position="311"/>
        <end position="322"/>
    </location>
</feature>
<dbReference type="EMBL" id="CP141884">
    <property type="protein sequence ID" value="WRT66236.1"/>
    <property type="molecule type" value="Genomic_DNA"/>
</dbReference>
<feature type="compositionally biased region" description="Low complexity" evidence="1">
    <location>
        <begin position="333"/>
        <end position="348"/>
    </location>
</feature>
<dbReference type="GeneID" id="87955320"/>
<dbReference type="PANTHER" id="PTHR47813:SF2">
    <property type="entry name" value="UBIQUITIN-LIKE SUPERFAMILY PROTEIN"/>
    <property type="match status" value="1"/>
</dbReference>
<evidence type="ECO:0000313" key="3">
    <source>
        <dbReference type="EMBL" id="WRT66236.1"/>
    </source>
</evidence>
<evidence type="ECO:0000313" key="4">
    <source>
        <dbReference type="Proteomes" id="UP001329825"/>
    </source>
</evidence>
<dbReference type="PANTHER" id="PTHR47813">
    <property type="entry name" value="UBIQUITIN-LIKE SUPERFAMILY PROTEIN"/>
    <property type="match status" value="1"/>
</dbReference>
<feature type="region of interest" description="Disordered" evidence="1">
    <location>
        <begin position="290"/>
        <end position="351"/>
    </location>
</feature>
<keyword evidence="4" id="KW-1185">Reference proteome</keyword>
<feature type="compositionally biased region" description="Acidic residues" evidence="1">
    <location>
        <begin position="166"/>
        <end position="175"/>
    </location>
</feature>
<dbReference type="Pfam" id="PF11976">
    <property type="entry name" value="Rad60-SLD"/>
    <property type="match status" value="1"/>
</dbReference>
<organism evidence="3 4">
    <name type="scientific">Kwoniella shivajii</name>
    <dbReference type="NCBI Taxonomy" id="564305"/>
    <lineage>
        <taxon>Eukaryota</taxon>
        <taxon>Fungi</taxon>
        <taxon>Dikarya</taxon>
        <taxon>Basidiomycota</taxon>
        <taxon>Agaricomycotina</taxon>
        <taxon>Tremellomycetes</taxon>
        <taxon>Tremellales</taxon>
        <taxon>Cryptococcaceae</taxon>
        <taxon>Kwoniella</taxon>
    </lineage>
</organism>
<dbReference type="InterPro" id="IPR022617">
    <property type="entry name" value="Rad60/SUMO-like_dom"/>
</dbReference>
<dbReference type="SUPFAM" id="SSF54236">
    <property type="entry name" value="Ubiquitin-like"/>
    <property type="match status" value="1"/>
</dbReference>
<proteinExistence type="predicted"/>
<feature type="region of interest" description="Disordered" evidence="1">
    <location>
        <begin position="1"/>
        <end position="191"/>
    </location>
</feature>
<dbReference type="Proteomes" id="UP001329825">
    <property type="component" value="Chromosome 4"/>
</dbReference>
<feature type="domain" description="Rad60/SUMO-like" evidence="2">
    <location>
        <begin position="362"/>
        <end position="423"/>
    </location>
</feature>
<protein>
    <recommendedName>
        <fullName evidence="2">Rad60/SUMO-like domain-containing protein</fullName>
    </recommendedName>
</protein>
<accession>A0ABZ1CWU9</accession>
<evidence type="ECO:0000259" key="2">
    <source>
        <dbReference type="Pfam" id="PF11976"/>
    </source>
</evidence>